<proteinExistence type="inferred from homology"/>
<dbReference type="Gene3D" id="1.10.287.950">
    <property type="entry name" value="Methyl-accepting chemotaxis protein"/>
    <property type="match status" value="1"/>
</dbReference>
<dbReference type="InterPro" id="IPR032255">
    <property type="entry name" value="HBM"/>
</dbReference>
<dbReference type="EMBL" id="UOFI01000089">
    <property type="protein sequence ID" value="VAW66947.1"/>
    <property type="molecule type" value="Genomic_DNA"/>
</dbReference>
<dbReference type="SMART" id="SM00304">
    <property type="entry name" value="HAMP"/>
    <property type="match status" value="2"/>
</dbReference>
<evidence type="ECO:0008006" key="8">
    <source>
        <dbReference type="Google" id="ProtNLM"/>
    </source>
</evidence>
<dbReference type="PANTHER" id="PTHR32089">
    <property type="entry name" value="METHYL-ACCEPTING CHEMOTAXIS PROTEIN MCPB"/>
    <property type="match status" value="1"/>
</dbReference>
<dbReference type="CDD" id="cd11386">
    <property type="entry name" value="MCP_signal"/>
    <property type="match status" value="1"/>
</dbReference>
<dbReference type="SMART" id="SM01358">
    <property type="entry name" value="HBM"/>
    <property type="match status" value="1"/>
</dbReference>
<gene>
    <name evidence="7" type="ORF">MNBD_GAMMA09-1430</name>
</gene>
<evidence type="ECO:0000256" key="1">
    <source>
        <dbReference type="ARBA" id="ARBA00023224"/>
    </source>
</evidence>
<evidence type="ECO:0000313" key="7">
    <source>
        <dbReference type="EMBL" id="VAW66947.1"/>
    </source>
</evidence>
<feature type="region of interest" description="Disordered" evidence="3">
    <location>
        <begin position="634"/>
        <end position="655"/>
    </location>
</feature>
<protein>
    <recommendedName>
        <fullName evidence="8">Methyl-accepting chemotaxis protein</fullName>
    </recommendedName>
</protein>
<dbReference type="InterPro" id="IPR003660">
    <property type="entry name" value="HAMP_dom"/>
</dbReference>
<reference evidence="7" key="1">
    <citation type="submission" date="2018-06" db="EMBL/GenBank/DDBJ databases">
        <authorList>
            <person name="Zhirakovskaya E."/>
        </authorList>
    </citation>
    <scope>NUCLEOTIDE SEQUENCE</scope>
</reference>
<dbReference type="AlphaFoldDB" id="A0A3B0XUI6"/>
<evidence type="ECO:0000259" key="5">
    <source>
        <dbReference type="PROSITE" id="PS50111"/>
    </source>
</evidence>
<organism evidence="7">
    <name type="scientific">hydrothermal vent metagenome</name>
    <dbReference type="NCBI Taxonomy" id="652676"/>
    <lineage>
        <taxon>unclassified sequences</taxon>
        <taxon>metagenomes</taxon>
        <taxon>ecological metagenomes</taxon>
    </lineage>
</organism>
<feature type="compositionally biased region" description="Acidic residues" evidence="3">
    <location>
        <begin position="646"/>
        <end position="655"/>
    </location>
</feature>
<name>A0A3B0XUI6_9ZZZZ</name>
<dbReference type="GO" id="GO:0016020">
    <property type="term" value="C:membrane"/>
    <property type="evidence" value="ECO:0007669"/>
    <property type="project" value="InterPro"/>
</dbReference>
<dbReference type="GO" id="GO:0007165">
    <property type="term" value="P:signal transduction"/>
    <property type="evidence" value="ECO:0007669"/>
    <property type="project" value="UniProtKB-KW"/>
</dbReference>
<dbReference type="Pfam" id="PF00015">
    <property type="entry name" value="MCPsignal"/>
    <property type="match status" value="1"/>
</dbReference>
<dbReference type="Pfam" id="PF00672">
    <property type="entry name" value="HAMP"/>
    <property type="match status" value="1"/>
</dbReference>
<feature type="transmembrane region" description="Helical" evidence="4">
    <location>
        <begin position="12"/>
        <end position="31"/>
    </location>
</feature>
<dbReference type="CDD" id="cd06225">
    <property type="entry name" value="HAMP"/>
    <property type="match status" value="1"/>
</dbReference>
<dbReference type="SUPFAM" id="SSF58104">
    <property type="entry name" value="Methyl-accepting chemotaxis protein (MCP) signaling domain"/>
    <property type="match status" value="1"/>
</dbReference>
<dbReference type="PANTHER" id="PTHR32089:SF112">
    <property type="entry name" value="LYSOZYME-LIKE PROTEIN-RELATED"/>
    <property type="match status" value="1"/>
</dbReference>
<feature type="domain" description="HAMP" evidence="6">
    <location>
        <begin position="304"/>
        <end position="358"/>
    </location>
</feature>
<dbReference type="FunFam" id="1.10.287.950:FF:000001">
    <property type="entry name" value="Methyl-accepting chemotaxis sensory transducer"/>
    <property type="match status" value="1"/>
</dbReference>
<feature type="domain" description="Methyl-accepting transducer" evidence="5">
    <location>
        <begin position="363"/>
        <end position="599"/>
    </location>
</feature>
<dbReference type="InterPro" id="IPR004089">
    <property type="entry name" value="MCPsignal_dom"/>
</dbReference>
<feature type="transmembrane region" description="Helical" evidence="4">
    <location>
        <begin position="282"/>
        <end position="303"/>
    </location>
</feature>
<comment type="similarity">
    <text evidence="2">Belongs to the methyl-accepting chemotaxis (MCP) protein family.</text>
</comment>
<evidence type="ECO:0000259" key="6">
    <source>
        <dbReference type="PROSITE" id="PS50885"/>
    </source>
</evidence>
<evidence type="ECO:0000256" key="4">
    <source>
        <dbReference type="SAM" id="Phobius"/>
    </source>
</evidence>
<keyword evidence="4" id="KW-0472">Membrane</keyword>
<dbReference type="SMART" id="SM00283">
    <property type="entry name" value="MA"/>
    <property type="match status" value="1"/>
</dbReference>
<keyword evidence="1" id="KW-0807">Transducer</keyword>
<dbReference type="PROSITE" id="PS50111">
    <property type="entry name" value="CHEMOTAXIS_TRANSDUC_2"/>
    <property type="match status" value="1"/>
</dbReference>
<keyword evidence="4" id="KW-0812">Transmembrane</keyword>
<sequence length="655" mass="72639">MNLLNQFKTSHKLGFIIILSLTTFILMASAFKYTQLLSGEARHLEERFHNIRHAIFSISKNILLARFWAERFLMNNDPLFLEKHADIAQSLSTDLERIESSIDDSEQKIYFSQVESKLKNYSEIFNGVVQLRIKNGLNHENGLFGELRETIHNVEDILKEKSEIFLLYSMLSMRRDEKDFISRQNNKYARQFISGHKQFLTLLKRSTLHIQTKNKIEMLINKYKNLFLQFVSGTNDINNEILVLQKVVDDISLSLMALEDRTHLLTDRAKTLYNAKKNRAEAFYYTTLGAMAFIGTLLMVLVIQSINRSTKQLHGALSAVTNGSAVLAERIPVEGKDEMSEIASLFNQFIEKLQSMMSEINNLAQYLTESAISAQASKDETTRAIQTQVDEIEKIAGEINLMTASIEGVAENAHSASERANEADKNATCGHQVVTEAIHSIQCLANNIGQAGESVERLGEHSNDIDSVVEMINSIAEQTNLLALNAAIEAARAGEAGRGFAVVADEVRALSKKTTTSTEEIRKNITNLQQGASQATEVMKKSQEQTAKSVTQAKQAGDSLNAIAKSVSGIVTLNAEMSLSASEQSILARQINQNIHGINEATSKLAASAQQTMSDSGDISQTASILQSISMRFGKSNTDTPAPETESVESDIELF</sequence>
<evidence type="ECO:0000256" key="3">
    <source>
        <dbReference type="SAM" id="MobiDB-lite"/>
    </source>
</evidence>
<keyword evidence="4" id="KW-1133">Transmembrane helix</keyword>
<evidence type="ECO:0000256" key="2">
    <source>
        <dbReference type="ARBA" id="ARBA00029447"/>
    </source>
</evidence>
<dbReference type="PROSITE" id="PS50885">
    <property type="entry name" value="HAMP"/>
    <property type="match status" value="1"/>
</dbReference>
<accession>A0A3B0XUI6</accession>